<name>A0A538UA40_UNCEI</name>
<dbReference type="Proteomes" id="UP000319771">
    <property type="component" value="Unassembled WGS sequence"/>
</dbReference>
<dbReference type="PANTHER" id="PTHR33361">
    <property type="entry name" value="GLR0591 PROTEIN"/>
    <property type="match status" value="1"/>
</dbReference>
<gene>
    <name evidence="1" type="ORF">E6K81_06535</name>
</gene>
<dbReference type="AlphaFoldDB" id="A0A538UA40"/>
<evidence type="ECO:0000313" key="2">
    <source>
        <dbReference type="Proteomes" id="UP000319771"/>
    </source>
</evidence>
<dbReference type="InterPro" id="IPR010281">
    <property type="entry name" value="DUF885"/>
</dbReference>
<sequence length="609" mass="68280">MKRFLAGLAAVVAIAAVVFLVPTIWFKPWSIDHLYARVFLRYALRHPELLTQLGMLDGTPLDHYSDKLDDYSVAAQEADSRFAERQLAILRSYDRSHMDAHQRLSCQVLEWFLADQVEGRPFRFHDYPVNQLFGVQSGLPDFMINQHPLKRPGDAEHYVQRVGRFGVAIDQVIEGLRLRERQQVIPPRFVLDEVLAEMRGFTRKPATENPLYAHFATGAAAIAMLDSTRRVALAGRLAGEIEHTVYPAYGRLIAACVHLRTLATDDDGVWKLPQGDAFYAHCLKSRTTTDLSADTLHAVGLGEVDRIQAEMKAILAAQGYPTGDLAATMNRIHAEPRFHYPSGDSARSRLLADYRHIIDDADRRVGALFDLRPRAGVEVRRVPAFKEATAPGGYYNAPAMGGGRPGTFFANLRDPAETATYTMRTLAYHEAIPGHHFQISIAQELKGVPFFRKIIPFTAYVEGWGLYAEHLALEHGFHPTPYDSLGALQSELFRAVRLVVDTGIHHDRWTRQQAIDYMIAQTGMPKASVVTEVERYIVSPGQACAYKVGELEILALRQRAMDRLGPRFDLKKFHDVVLSNGALPLALLDQVVDAWIDDERRAADVRARG</sequence>
<dbReference type="Pfam" id="PF05960">
    <property type="entry name" value="DUF885"/>
    <property type="match status" value="1"/>
</dbReference>
<proteinExistence type="predicted"/>
<dbReference type="PANTHER" id="PTHR33361:SF2">
    <property type="entry name" value="DUF885 DOMAIN-CONTAINING PROTEIN"/>
    <property type="match status" value="1"/>
</dbReference>
<comment type="caution">
    <text evidence="1">The sequence shown here is derived from an EMBL/GenBank/DDBJ whole genome shotgun (WGS) entry which is preliminary data.</text>
</comment>
<evidence type="ECO:0000313" key="1">
    <source>
        <dbReference type="EMBL" id="TMQ72768.1"/>
    </source>
</evidence>
<organism evidence="1 2">
    <name type="scientific">Eiseniibacteriota bacterium</name>
    <dbReference type="NCBI Taxonomy" id="2212470"/>
    <lineage>
        <taxon>Bacteria</taxon>
        <taxon>Candidatus Eiseniibacteriota</taxon>
    </lineage>
</organism>
<protein>
    <submittedName>
        <fullName evidence="1">DUF885 domain-containing protein</fullName>
    </submittedName>
</protein>
<dbReference type="EMBL" id="VBPB01000093">
    <property type="protein sequence ID" value="TMQ72768.1"/>
    <property type="molecule type" value="Genomic_DNA"/>
</dbReference>
<reference evidence="1 2" key="1">
    <citation type="journal article" date="2019" name="Nat. Microbiol.">
        <title>Mediterranean grassland soil C-N compound turnover is dependent on rainfall and depth, and is mediated by genomically divergent microorganisms.</title>
        <authorList>
            <person name="Diamond S."/>
            <person name="Andeer P.F."/>
            <person name="Li Z."/>
            <person name="Crits-Christoph A."/>
            <person name="Burstein D."/>
            <person name="Anantharaman K."/>
            <person name="Lane K.R."/>
            <person name="Thomas B.C."/>
            <person name="Pan C."/>
            <person name="Northen T.R."/>
            <person name="Banfield J.F."/>
        </authorList>
    </citation>
    <scope>NUCLEOTIDE SEQUENCE [LARGE SCALE GENOMIC DNA]</scope>
    <source>
        <strain evidence="1">WS_11</strain>
    </source>
</reference>
<accession>A0A538UA40</accession>